<reference evidence="2" key="2">
    <citation type="submission" date="2024-05" db="EMBL/GenBank/DDBJ databases">
        <authorList>
            <person name="Wolfe A."/>
        </authorList>
    </citation>
    <scope>NUCLEOTIDE SEQUENCE</scope>
    <source>
        <strain evidence="2">UMB1064</strain>
    </source>
</reference>
<evidence type="ECO:0008006" key="4">
    <source>
        <dbReference type="Google" id="ProtNLM"/>
    </source>
</evidence>
<dbReference type="Proteomes" id="UP001223646">
    <property type="component" value="Unassembled WGS sequence"/>
</dbReference>
<gene>
    <name evidence="2" type="ORF">QP460_005585</name>
</gene>
<evidence type="ECO:0000256" key="1">
    <source>
        <dbReference type="SAM" id="Phobius"/>
    </source>
</evidence>
<evidence type="ECO:0000313" key="3">
    <source>
        <dbReference type="Proteomes" id="UP001223646"/>
    </source>
</evidence>
<keyword evidence="1" id="KW-1133">Transmembrane helix</keyword>
<protein>
    <recommendedName>
        <fullName evidence="4">MFS transporter</fullName>
    </recommendedName>
</protein>
<dbReference type="RefSeq" id="WP_255456277.1">
    <property type="nucleotide sequence ID" value="NZ_JASOOY020000020.1"/>
</dbReference>
<feature type="transmembrane region" description="Helical" evidence="1">
    <location>
        <begin position="67"/>
        <end position="92"/>
    </location>
</feature>
<organism evidence="2 3">
    <name type="scientific">Corynebacterium amycolatum</name>
    <dbReference type="NCBI Taxonomy" id="43765"/>
    <lineage>
        <taxon>Bacteria</taxon>
        <taxon>Bacillati</taxon>
        <taxon>Actinomycetota</taxon>
        <taxon>Actinomycetes</taxon>
        <taxon>Mycobacteriales</taxon>
        <taxon>Corynebacteriaceae</taxon>
        <taxon>Corynebacterium</taxon>
    </lineage>
</organism>
<sequence length="152" mass="16194">MSNQKNSSNVPKSRTTEQLAAADGPMAAPQVVMVGAWIGVAECTLGLGYGVFLLIRDLMGYRDEAAVISGWGTALWFLLIFGSVLAGAIMLLRGARWGRGPIIMLNLCLLGVAYYMFRSSAFLLALPTAAASIAALVCMFSPKAIDWAARSF</sequence>
<accession>A0AAW9SUT4</accession>
<feature type="transmembrane region" description="Helical" evidence="1">
    <location>
        <begin position="34"/>
        <end position="55"/>
    </location>
</feature>
<evidence type="ECO:0000313" key="2">
    <source>
        <dbReference type="EMBL" id="MEO3717059.1"/>
    </source>
</evidence>
<feature type="transmembrane region" description="Helical" evidence="1">
    <location>
        <begin position="98"/>
        <end position="117"/>
    </location>
</feature>
<keyword evidence="1" id="KW-0472">Membrane</keyword>
<proteinExistence type="predicted"/>
<keyword evidence="1" id="KW-0812">Transmembrane</keyword>
<dbReference type="AlphaFoldDB" id="A0AAW9SUT4"/>
<feature type="transmembrane region" description="Helical" evidence="1">
    <location>
        <begin position="124"/>
        <end position="145"/>
    </location>
</feature>
<comment type="caution">
    <text evidence="2">The sequence shown here is derived from an EMBL/GenBank/DDBJ whole genome shotgun (WGS) entry which is preliminary data.</text>
</comment>
<reference evidence="2" key="1">
    <citation type="submission" date="2023-05" db="EMBL/GenBank/DDBJ databases">
        <authorList>
            <person name="Du J."/>
        </authorList>
    </citation>
    <scope>NUCLEOTIDE SEQUENCE</scope>
    <source>
        <strain evidence="2">UMB1064</strain>
    </source>
</reference>
<name>A0AAW9SUT4_CORAY</name>
<dbReference type="EMBL" id="JASOOY020000020">
    <property type="protein sequence ID" value="MEO3717059.1"/>
    <property type="molecule type" value="Genomic_DNA"/>
</dbReference>